<reference evidence="8" key="1">
    <citation type="submission" date="2021-02" db="EMBL/GenBank/DDBJ databases">
        <title>First Annotated Genome of the Yellow-green Alga Tribonema minus.</title>
        <authorList>
            <person name="Mahan K.M."/>
        </authorList>
    </citation>
    <scope>NUCLEOTIDE SEQUENCE</scope>
    <source>
        <strain evidence="8">UTEX B ZZ1240</strain>
    </source>
</reference>
<dbReference type="InterPro" id="IPR050134">
    <property type="entry name" value="NAD-dep_sirtuin_deacylases"/>
</dbReference>
<keyword evidence="2 5" id="KW-0479">Metal-binding</keyword>
<dbReference type="Gene3D" id="3.40.50.1220">
    <property type="entry name" value="TPP-binding domain"/>
    <property type="match status" value="1"/>
</dbReference>
<feature type="binding site" evidence="6">
    <location>
        <position position="195"/>
    </location>
    <ligand>
        <name>Zn(2+)</name>
        <dbReference type="ChEBI" id="CHEBI:29105"/>
    </ligand>
</feature>
<dbReference type="InterPro" id="IPR026591">
    <property type="entry name" value="Sirtuin_cat_small_dom_sf"/>
</dbReference>
<dbReference type="EMBL" id="JAFCMP010000515">
    <property type="protein sequence ID" value="KAG5178398.1"/>
    <property type="molecule type" value="Genomic_DNA"/>
</dbReference>
<dbReference type="Gene3D" id="3.30.1600.10">
    <property type="entry name" value="SIR2/SIRT2 'Small Domain"/>
    <property type="match status" value="1"/>
</dbReference>
<evidence type="ECO:0000256" key="4">
    <source>
        <dbReference type="ARBA" id="ARBA00023027"/>
    </source>
</evidence>
<name>A0A835YXH7_9STRA</name>
<sequence>MTSAATIEHLEVADASAKLHQWLSGIPGPVVALTGAGISTDSGIPDYRGPNGSYSRGHKPMKHDEFMGSHRNRQRYWSRSTVGWQWFSAARPNDAHRALAALEAAGKISGVITQNVDMLHQRAGSAAVVDLHGVNSRVVCMGCGATAPRHALQAQLAARNAAWLEALSAVDGGLSAAARRADGDVDVEVEGFELCDCEACGGVLKPDVVFFGDNVPQARVRQCFDMVAAADGLLVVGSSLAVYSGFRFVEAAVKQGKPVAILNQGPTRAEKAGLPILKLEAGCSAVLRAVAQEWPRQDLILQNGVVNSS</sequence>
<feature type="binding site" evidence="5">
    <location>
        <begin position="35"/>
        <end position="55"/>
    </location>
    <ligand>
        <name>NAD(+)</name>
        <dbReference type="ChEBI" id="CHEBI:57540"/>
    </ligand>
</feature>
<keyword evidence="3 5" id="KW-0862">Zinc</keyword>
<dbReference type="PANTHER" id="PTHR11085">
    <property type="entry name" value="NAD-DEPENDENT PROTEIN DEACYLASE SIRTUIN-5, MITOCHONDRIAL-RELATED"/>
    <property type="match status" value="1"/>
</dbReference>
<dbReference type="NCBIfam" id="NF003738">
    <property type="entry name" value="PRK05333.1"/>
    <property type="match status" value="1"/>
</dbReference>
<dbReference type="HAMAP" id="MF_01967">
    <property type="entry name" value="Sirtuin_ClassII"/>
    <property type="match status" value="1"/>
</dbReference>
<comment type="caution">
    <text evidence="8">The sequence shown here is derived from an EMBL/GenBank/DDBJ whole genome shotgun (WGS) entry which is preliminary data.</text>
</comment>
<comment type="subcellular location">
    <subcellularLocation>
        <location evidence="5">Mitochondrion matrix</location>
    </subcellularLocation>
</comment>
<dbReference type="InterPro" id="IPR003000">
    <property type="entry name" value="Sirtuin"/>
</dbReference>
<feature type="binding site" evidence="5 6">
    <location>
        <position position="200"/>
    </location>
    <ligand>
        <name>Zn(2+)</name>
        <dbReference type="ChEBI" id="CHEBI:29105"/>
    </ligand>
</feature>
<dbReference type="Pfam" id="PF02146">
    <property type="entry name" value="SIR2"/>
    <property type="match status" value="1"/>
</dbReference>
<dbReference type="GO" id="GO:0017136">
    <property type="term" value="F:histone deacetylase activity, NAD-dependent"/>
    <property type="evidence" value="ECO:0007669"/>
    <property type="project" value="TreeGrafter"/>
</dbReference>
<dbReference type="InterPro" id="IPR026587">
    <property type="entry name" value="Sirtuin_class_II"/>
</dbReference>
<comment type="cofactor">
    <cofactor evidence="5">
        <name>Zn(2+)</name>
        <dbReference type="ChEBI" id="CHEBI:29105"/>
    </cofactor>
    <text evidence="5">Binds 1 zinc ion per subunit.</text>
</comment>
<evidence type="ECO:0000256" key="1">
    <source>
        <dbReference type="ARBA" id="ARBA00022679"/>
    </source>
</evidence>
<feature type="domain" description="Deacetylase sirtuin-type" evidence="7">
    <location>
        <begin position="5"/>
        <end position="303"/>
    </location>
</feature>
<dbReference type="GO" id="GO:0070403">
    <property type="term" value="F:NAD+ binding"/>
    <property type="evidence" value="ECO:0007669"/>
    <property type="project" value="UniProtKB-UniRule"/>
</dbReference>
<feature type="binding site" evidence="5">
    <location>
        <position position="197"/>
    </location>
    <ligand>
        <name>Zn(2+)</name>
        <dbReference type="ChEBI" id="CHEBI:29105"/>
    </ligand>
</feature>
<accession>A0A835YXH7</accession>
<dbReference type="GO" id="GO:0005759">
    <property type="term" value="C:mitochondrial matrix"/>
    <property type="evidence" value="ECO:0007669"/>
    <property type="project" value="UniProtKB-SubCell"/>
</dbReference>
<comment type="catalytic activity">
    <reaction evidence="5">
        <text>N(6)-acetyl-L-lysyl-[protein] + NAD(+) + H2O = 2''-O-acetyl-ADP-D-ribose + nicotinamide + L-lysyl-[protein]</text>
        <dbReference type="Rhea" id="RHEA:43636"/>
        <dbReference type="Rhea" id="RHEA-COMP:9752"/>
        <dbReference type="Rhea" id="RHEA-COMP:10731"/>
        <dbReference type="ChEBI" id="CHEBI:15377"/>
        <dbReference type="ChEBI" id="CHEBI:17154"/>
        <dbReference type="ChEBI" id="CHEBI:29969"/>
        <dbReference type="ChEBI" id="CHEBI:57540"/>
        <dbReference type="ChEBI" id="CHEBI:61930"/>
        <dbReference type="ChEBI" id="CHEBI:83767"/>
        <dbReference type="EC" id="2.3.1.286"/>
    </reaction>
</comment>
<feature type="binding site" evidence="5">
    <location>
        <begin position="237"/>
        <end position="239"/>
    </location>
    <ligand>
        <name>NAD(+)</name>
        <dbReference type="ChEBI" id="CHEBI:57540"/>
    </ligand>
</feature>
<evidence type="ECO:0000256" key="2">
    <source>
        <dbReference type="ARBA" id="ARBA00022723"/>
    </source>
</evidence>
<evidence type="ECO:0000313" key="8">
    <source>
        <dbReference type="EMBL" id="KAG5178398.1"/>
    </source>
</evidence>
<dbReference type="EC" id="2.3.1.-" evidence="5"/>
<feature type="active site" description="Proton acceptor" evidence="5 6">
    <location>
        <position position="132"/>
    </location>
</feature>
<protein>
    <recommendedName>
        <fullName evidence="5">NAD-dependent protein deacylase</fullName>
        <ecNumber evidence="5">2.3.1.-</ecNumber>
    </recommendedName>
    <alternativeName>
        <fullName evidence="5">Regulatory protein SIR2 homolog</fullName>
    </alternativeName>
</protein>
<evidence type="ECO:0000313" key="9">
    <source>
        <dbReference type="Proteomes" id="UP000664859"/>
    </source>
</evidence>
<feature type="binding site" evidence="5 6">
    <location>
        <position position="143"/>
    </location>
    <ligand>
        <name>Zn(2+)</name>
        <dbReference type="ChEBI" id="CHEBI:29105"/>
    </ligand>
</feature>
<dbReference type="PANTHER" id="PTHR11085:SF10">
    <property type="entry name" value="NAD-DEPENDENT PROTEIN DEACYLASE SIRTUIN-5, MITOCHONDRIAL-RELATED"/>
    <property type="match status" value="1"/>
</dbReference>
<proteinExistence type="inferred from homology"/>
<dbReference type="SUPFAM" id="SSF52467">
    <property type="entry name" value="DHS-like NAD/FAD-binding domain"/>
    <property type="match status" value="1"/>
</dbReference>
<gene>
    <name evidence="8" type="ORF">JKP88DRAFT_329616</name>
</gene>
<evidence type="ECO:0000256" key="3">
    <source>
        <dbReference type="ARBA" id="ARBA00022833"/>
    </source>
</evidence>
<comment type="function">
    <text evidence="5">NAD-dependent protein deacylase. Catalyzes the NAD-dependent hydrolysis of acyl groups from lysine residues.</text>
</comment>
<feature type="binding site" evidence="5">
    <location>
        <begin position="114"/>
        <end position="117"/>
    </location>
    <ligand>
        <name>NAD(+)</name>
        <dbReference type="ChEBI" id="CHEBI:57540"/>
    </ligand>
</feature>
<feature type="binding site" evidence="5 6">
    <location>
        <position position="140"/>
    </location>
    <ligand>
        <name>Zn(2+)</name>
        <dbReference type="ChEBI" id="CHEBI:29105"/>
    </ligand>
</feature>
<evidence type="ECO:0000256" key="5">
    <source>
        <dbReference type="HAMAP-Rule" id="MF_03161"/>
    </source>
</evidence>
<comment type="similarity">
    <text evidence="5">Belongs to the sirtuin family. Class II subfamily.</text>
</comment>
<feature type="binding site" evidence="5">
    <location>
        <begin position="263"/>
        <end position="265"/>
    </location>
    <ligand>
        <name>NAD(+)</name>
        <dbReference type="ChEBI" id="CHEBI:57540"/>
    </ligand>
</feature>
<organism evidence="8 9">
    <name type="scientific">Tribonema minus</name>
    <dbReference type="NCBI Taxonomy" id="303371"/>
    <lineage>
        <taxon>Eukaryota</taxon>
        <taxon>Sar</taxon>
        <taxon>Stramenopiles</taxon>
        <taxon>Ochrophyta</taxon>
        <taxon>PX clade</taxon>
        <taxon>Xanthophyceae</taxon>
        <taxon>Tribonematales</taxon>
        <taxon>Tribonemataceae</taxon>
        <taxon>Tribonema</taxon>
    </lineage>
</organism>
<keyword evidence="5" id="KW-0496">Mitochondrion</keyword>
<keyword evidence="1 5" id="KW-0808">Transferase</keyword>
<dbReference type="InterPro" id="IPR026590">
    <property type="entry name" value="Ssirtuin_cat_dom"/>
</dbReference>
<keyword evidence="4 5" id="KW-0520">NAD</keyword>
<dbReference type="GO" id="GO:0008270">
    <property type="term" value="F:zinc ion binding"/>
    <property type="evidence" value="ECO:0007669"/>
    <property type="project" value="UniProtKB-UniRule"/>
</dbReference>
<feature type="binding site" evidence="5">
    <location>
        <position position="283"/>
    </location>
    <ligand>
        <name>NAD(+)</name>
        <dbReference type="ChEBI" id="CHEBI:57540"/>
    </ligand>
</feature>
<dbReference type="Proteomes" id="UP000664859">
    <property type="component" value="Unassembled WGS sequence"/>
</dbReference>
<dbReference type="AlphaFoldDB" id="A0A835YXH7"/>
<evidence type="ECO:0000256" key="6">
    <source>
        <dbReference type="PROSITE-ProRule" id="PRU00236"/>
    </source>
</evidence>
<dbReference type="PROSITE" id="PS50305">
    <property type="entry name" value="SIRTUIN"/>
    <property type="match status" value="1"/>
</dbReference>
<keyword evidence="9" id="KW-1185">Reference proteome</keyword>
<evidence type="ECO:0000259" key="7">
    <source>
        <dbReference type="PROSITE" id="PS50305"/>
    </source>
</evidence>
<dbReference type="InterPro" id="IPR029035">
    <property type="entry name" value="DHS-like_NAD/FAD-binding_dom"/>
</dbReference>
<dbReference type="OrthoDB" id="424302at2759"/>